<dbReference type="PANTHER" id="PTHR45527:SF1">
    <property type="entry name" value="FATTY ACID SYNTHASE"/>
    <property type="match status" value="1"/>
</dbReference>
<feature type="compositionally biased region" description="Basic residues" evidence="4">
    <location>
        <begin position="901"/>
        <end position="927"/>
    </location>
</feature>
<evidence type="ECO:0000256" key="1">
    <source>
        <dbReference type="ARBA" id="ARBA00001957"/>
    </source>
</evidence>
<dbReference type="Pfam" id="PF00668">
    <property type="entry name" value="Condensation"/>
    <property type="match status" value="1"/>
</dbReference>
<accession>A0ABY6PER4</accession>
<dbReference type="PROSITE" id="PS00012">
    <property type="entry name" value="PHOSPHOPANTETHEINE"/>
    <property type="match status" value="1"/>
</dbReference>
<evidence type="ECO:0000256" key="3">
    <source>
        <dbReference type="ARBA" id="ARBA00022553"/>
    </source>
</evidence>
<dbReference type="InterPro" id="IPR000873">
    <property type="entry name" value="AMP-dep_synth/lig_dom"/>
</dbReference>
<feature type="compositionally biased region" description="Polar residues" evidence="4">
    <location>
        <begin position="1053"/>
        <end position="1062"/>
    </location>
</feature>
<dbReference type="InterPro" id="IPR020845">
    <property type="entry name" value="AMP-binding_CS"/>
</dbReference>
<evidence type="ECO:0000259" key="5">
    <source>
        <dbReference type="PROSITE" id="PS50075"/>
    </source>
</evidence>
<dbReference type="PROSITE" id="PS00455">
    <property type="entry name" value="AMP_BINDING"/>
    <property type="match status" value="1"/>
</dbReference>
<dbReference type="Pfam" id="PF00550">
    <property type="entry name" value="PP-binding"/>
    <property type="match status" value="1"/>
</dbReference>
<feature type="compositionally biased region" description="Low complexity" evidence="4">
    <location>
        <begin position="1026"/>
        <end position="1035"/>
    </location>
</feature>
<dbReference type="InterPro" id="IPR036736">
    <property type="entry name" value="ACP-like_sf"/>
</dbReference>
<dbReference type="InterPro" id="IPR001242">
    <property type="entry name" value="Condensation_dom"/>
</dbReference>
<keyword evidence="7" id="KW-1185">Reference proteome</keyword>
<evidence type="ECO:0000256" key="4">
    <source>
        <dbReference type="SAM" id="MobiDB-lite"/>
    </source>
</evidence>
<feature type="region of interest" description="Disordered" evidence="4">
    <location>
        <begin position="884"/>
        <end position="976"/>
    </location>
</feature>
<dbReference type="InterPro" id="IPR023213">
    <property type="entry name" value="CAT-like_dom_sf"/>
</dbReference>
<organism evidence="6 7">
    <name type="scientific">Streptomyces endophytica</name>
    <dbReference type="NCBI Taxonomy" id="2991496"/>
    <lineage>
        <taxon>Bacteria</taxon>
        <taxon>Bacillati</taxon>
        <taxon>Actinomycetota</taxon>
        <taxon>Actinomycetes</taxon>
        <taxon>Kitasatosporales</taxon>
        <taxon>Streptomycetaceae</taxon>
        <taxon>Streptomyces</taxon>
    </lineage>
</organism>
<gene>
    <name evidence="6" type="ORF">OJ254_21300</name>
</gene>
<name>A0ABY6PER4_9ACTN</name>
<dbReference type="PANTHER" id="PTHR45527">
    <property type="entry name" value="NONRIBOSOMAL PEPTIDE SYNTHETASE"/>
    <property type="match status" value="1"/>
</dbReference>
<dbReference type="SUPFAM" id="SSF52777">
    <property type="entry name" value="CoA-dependent acyltransferases"/>
    <property type="match status" value="2"/>
</dbReference>
<dbReference type="Gene3D" id="3.40.50.980">
    <property type="match status" value="2"/>
</dbReference>
<dbReference type="SUPFAM" id="SSF56801">
    <property type="entry name" value="Acetyl-CoA synthetase-like"/>
    <property type="match status" value="1"/>
</dbReference>
<dbReference type="Gene3D" id="2.30.38.10">
    <property type="entry name" value="Luciferase, Domain 3"/>
    <property type="match status" value="1"/>
</dbReference>
<comment type="cofactor">
    <cofactor evidence="1">
        <name>pantetheine 4'-phosphate</name>
        <dbReference type="ChEBI" id="CHEBI:47942"/>
    </cofactor>
</comment>
<sequence>MTPPADTALPLTGAQSGIWFDERLSQGRLAYNMADYLDISGPLDADLLRRALETVLDEAECTRARFSETDGVPVQHVRPLGELPLRQLDLSGAADPVAEALRLFDEDLHRPFRLTGSLLFRLTLVRIAADRHLLHLAMHHLLADGYSRLAVYRRLSEVYGGPAADGSGPPGTPLPPLRVLLDAETAYLASPAVERDRLFWERHLPRDAEPTGLATGDPVPGTAFLRVTRTVDAAAAATLRAAAADAGVTWPTFAIAATAAYVAKATGNPEVLLTLPVTARQSALARTVPGMVANYLPFPARLPASTTVAELLTATSRTLARSLRHQRYPAERLRRAMGLTAGDRRPFGPFVNVLPQNPEIRLGPCRAVLHNLSTGIVDDLMITVLDSAGGGLELHMNGNPALYRPEEIRGHLSRFEVFLRRLASAPAPTPLGRLETVTEDERAELLAAGTGATGPVHGAVVERIRERAEQDPAATALAEGELTVSYGQLVTWADAMARRLTEAGVGPGALVGVLAEPGAVFLGTVLAVLQAGGAWVPLDVRAPAARAAGLLTDARVGHLVVGPGCAASADEVTALTGHPVRRLAADRDFAAAAAPTTLSAPAGAERDPAYVIFTSGSTGRPKGAIVERRGMLNHLLAKIEDLGLGPGDTVVWNAPVTFDVSVWQMLGPLLAGGAVQIVPHDVAADPEALFGTVADHAVTVLEVVPSLLRAALDLWQVSDTGPDTGSLRWLMVTGEALPADLCARWWRIAGVPMVNAYGPTECSDDVTHAVLRPGQELGARVPIGRPVRNTVLHVLGGDLRPVPVGQVGELFVGGAGVGRGYLSDPVKTAASFVADPFAGGGPGCTAPATAWCAAPTASWSSSSAWTTRSRCADTGSNWARWRPRCARSRGGRRGGAGGLRPVRRHPPDRLRRRAGPAHGRGARRGRRGAAGVHGAVGLGRAGADAADRARQGGPPGAARPRRRPRPGRPAAPRTAAGAETVLCETFAEVLHLPEVQADDSFFALGGDSITAIQVVSRARTRGVTLTPGRSSTTAPRRPRRAPPRARGPGHPRGNNTPHRGGR</sequence>
<dbReference type="Proteomes" id="UP001164959">
    <property type="component" value="Chromosome"/>
</dbReference>
<proteinExistence type="predicted"/>
<dbReference type="InterPro" id="IPR029058">
    <property type="entry name" value="AB_hydrolase_fold"/>
</dbReference>
<feature type="domain" description="Carrier" evidence="5">
    <location>
        <begin position="973"/>
        <end position="1049"/>
    </location>
</feature>
<keyword evidence="2" id="KW-0596">Phosphopantetheine</keyword>
<dbReference type="Pfam" id="PF00501">
    <property type="entry name" value="AMP-binding"/>
    <property type="match status" value="1"/>
</dbReference>
<dbReference type="Gene3D" id="3.40.50.1820">
    <property type="entry name" value="alpha/beta hydrolase"/>
    <property type="match status" value="1"/>
</dbReference>
<evidence type="ECO:0000256" key="2">
    <source>
        <dbReference type="ARBA" id="ARBA00022450"/>
    </source>
</evidence>
<evidence type="ECO:0000313" key="7">
    <source>
        <dbReference type="Proteomes" id="UP001164959"/>
    </source>
</evidence>
<dbReference type="PROSITE" id="PS50075">
    <property type="entry name" value="CARRIER"/>
    <property type="match status" value="1"/>
</dbReference>
<dbReference type="Gene3D" id="3.30.559.10">
    <property type="entry name" value="Chloramphenicol acetyltransferase-like domain"/>
    <property type="match status" value="1"/>
</dbReference>
<keyword evidence="3" id="KW-0597">Phosphoprotein</keyword>
<evidence type="ECO:0000313" key="6">
    <source>
        <dbReference type="EMBL" id="UZJ32349.1"/>
    </source>
</evidence>
<dbReference type="InterPro" id="IPR009081">
    <property type="entry name" value="PP-bd_ACP"/>
</dbReference>
<dbReference type="InterPro" id="IPR006162">
    <property type="entry name" value="Ppantetheine_attach_site"/>
</dbReference>
<reference evidence="6" key="1">
    <citation type="submission" date="2022-11" db="EMBL/GenBank/DDBJ databases">
        <title>Identification and genomic analyses of a novel endophytic actinobacterium Streptomyces endophytica sp. nov. with potential for biocontrol of Yam anthracnose.</title>
        <authorList>
            <person name="Huang X."/>
        </authorList>
    </citation>
    <scope>NUCLEOTIDE SEQUENCE</scope>
    <source>
        <strain evidence="6">HNM0140</strain>
    </source>
</reference>
<dbReference type="Gene3D" id="3.30.559.30">
    <property type="entry name" value="Nonribosomal peptide synthetase, condensation domain"/>
    <property type="match status" value="1"/>
</dbReference>
<feature type="region of interest" description="Disordered" evidence="4">
    <location>
        <begin position="1019"/>
        <end position="1062"/>
    </location>
</feature>
<dbReference type="EMBL" id="CP110636">
    <property type="protein sequence ID" value="UZJ32349.1"/>
    <property type="molecule type" value="Genomic_DNA"/>
</dbReference>
<protein>
    <submittedName>
        <fullName evidence="6">AMP-binding protein</fullName>
    </submittedName>
</protein>
<feature type="compositionally biased region" description="Basic residues" evidence="4">
    <location>
        <begin position="1036"/>
        <end position="1049"/>
    </location>
</feature>
<dbReference type="SUPFAM" id="SSF47336">
    <property type="entry name" value="ACP-like"/>
    <property type="match status" value="1"/>
</dbReference>